<feature type="domain" description="NADP-dependent oxidoreductase" evidence="4">
    <location>
        <begin position="18"/>
        <end position="263"/>
    </location>
</feature>
<dbReference type="Gene3D" id="3.20.20.100">
    <property type="entry name" value="NADP-dependent oxidoreductase domain"/>
    <property type="match status" value="1"/>
</dbReference>
<dbReference type="RefSeq" id="WP_309956400.1">
    <property type="nucleotide sequence ID" value="NZ_CP136414.1"/>
</dbReference>
<sequence>MIQIPEYTLNTGAKMPALGFGTYQVAPQDATEVVLHALELGYRHIDTAQMYGNEREVGAAIAASGIPREELFITTKLNNCNHEPDAARAAFEQSLTDLGLDYVDLFLMHWPLPMRYDGNFVGTYKVMEEFALDHRAKAIGVSNFEPHHLVQILRECSVVPASNQIERHPYLRNRANAEFCRNQGIRVVAWSPIARGAVLNDPVIQEIAHEYDATAAQIVLAWHLGRGTSAIPKSNSPKRQAENLAAAQIRLTAGEIAKIDALDKGEFGRQGPHPDQMNAI</sequence>
<dbReference type="PIRSF" id="PIRSF000097">
    <property type="entry name" value="AKR"/>
    <property type="match status" value="1"/>
</dbReference>
<reference evidence="5 6" key="1">
    <citation type="submission" date="2023-07" db="EMBL/GenBank/DDBJ databases">
        <title>Sequencing the genomes of 1000 actinobacteria strains.</title>
        <authorList>
            <person name="Klenk H.-P."/>
        </authorList>
    </citation>
    <scope>NUCLEOTIDE SEQUENCE [LARGE SCALE GENOMIC DNA]</scope>
    <source>
        <strain evidence="5 6">DSM 15539</strain>
    </source>
</reference>
<keyword evidence="3 5" id="KW-0560">Oxidoreductase</keyword>
<dbReference type="EMBL" id="JAVDUJ010000001">
    <property type="protein sequence ID" value="MDR6939601.1"/>
    <property type="molecule type" value="Genomic_DNA"/>
</dbReference>
<dbReference type="PROSITE" id="PS00063">
    <property type="entry name" value="ALDOKETO_REDUCTASE_3"/>
    <property type="match status" value="1"/>
</dbReference>
<dbReference type="InterPro" id="IPR018170">
    <property type="entry name" value="Aldo/ket_reductase_CS"/>
</dbReference>
<evidence type="ECO:0000313" key="5">
    <source>
        <dbReference type="EMBL" id="MDR6939601.1"/>
    </source>
</evidence>
<dbReference type="PRINTS" id="PR00069">
    <property type="entry name" value="ALDKETRDTASE"/>
</dbReference>
<comment type="caution">
    <text evidence="5">The sequence shown here is derived from an EMBL/GenBank/DDBJ whole genome shotgun (WGS) entry which is preliminary data.</text>
</comment>
<evidence type="ECO:0000256" key="1">
    <source>
        <dbReference type="ARBA" id="ARBA00007905"/>
    </source>
</evidence>
<dbReference type="Pfam" id="PF00248">
    <property type="entry name" value="Aldo_ket_red"/>
    <property type="match status" value="1"/>
</dbReference>
<dbReference type="SUPFAM" id="SSF51430">
    <property type="entry name" value="NAD(P)-linked oxidoreductase"/>
    <property type="match status" value="1"/>
</dbReference>
<dbReference type="PANTHER" id="PTHR43827:SF3">
    <property type="entry name" value="NADP-DEPENDENT OXIDOREDUCTASE DOMAIN-CONTAINING PROTEIN"/>
    <property type="match status" value="1"/>
</dbReference>
<dbReference type="EC" id="1.1.1.346" evidence="5"/>
<evidence type="ECO:0000259" key="4">
    <source>
        <dbReference type="Pfam" id="PF00248"/>
    </source>
</evidence>
<dbReference type="GO" id="GO:0016491">
    <property type="term" value="F:oxidoreductase activity"/>
    <property type="evidence" value="ECO:0007669"/>
    <property type="project" value="UniProtKB-KW"/>
</dbReference>
<protein>
    <submittedName>
        <fullName evidence="5">2,5-diketo-D-gluconate reductase A</fullName>
        <ecNumber evidence="5">1.1.1.346</ecNumber>
    </submittedName>
</protein>
<evidence type="ECO:0000256" key="3">
    <source>
        <dbReference type="ARBA" id="ARBA00023002"/>
    </source>
</evidence>
<dbReference type="InterPro" id="IPR036812">
    <property type="entry name" value="NAD(P)_OxRdtase_dom_sf"/>
</dbReference>
<evidence type="ECO:0000313" key="6">
    <source>
        <dbReference type="Proteomes" id="UP001266099"/>
    </source>
</evidence>
<accession>A0ABU1T412</accession>
<evidence type="ECO:0000256" key="2">
    <source>
        <dbReference type="ARBA" id="ARBA00022857"/>
    </source>
</evidence>
<gene>
    <name evidence="5" type="ORF">J2S36_001144</name>
</gene>
<keyword evidence="6" id="KW-1185">Reference proteome</keyword>
<dbReference type="InterPro" id="IPR023210">
    <property type="entry name" value="NADP_OxRdtase_dom"/>
</dbReference>
<dbReference type="InterPro" id="IPR020471">
    <property type="entry name" value="AKR"/>
</dbReference>
<dbReference type="PROSITE" id="PS00062">
    <property type="entry name" value="ALDOKETO_REDUCTASE_2"/>
    <property type="match status" value="1"/>
</dbReference>
<dbReference type="PROSITE" id="PS00798">
    <property type="entry name" value="ALDOKETO_REDUCTASE_1"/>
    <property type="match status" value="1"/>
</dbReference>
<dbReference type="PANTHER" id="PTHR43827">
    <property type="entry name" value="2,5-DIKETO-D-GLUCONIC ACID REDUCTASE"/>
    <property type="match status" value="1"/>
</dbReference>
<proteinExistence type="inferred from homology"/>
<name>A0ABU1T412_9ACTO</name>
<keyword evidence="2" id="KW-0521">NADP</keyword>
<dbReference type="CDD" id="cd19071">
    <property type="entry name" value="AKR_AKR1-5-like"/>
    <property type="match status" value="1"/>
</dbReference>
<dbReference type="Proteomes" id="UP001266099">
    <property type="component" value="Unassembled WGS sequence"/>
</dbReference>
<organism evidence="5 6">
    <name type="scientific">Arcanobacterium hippocoleae</name>
    <dbReference type="NCBI Taxonomy" id="149017"/>
    <lineage>
        <taxon>Bacteria</taxon>
        <taxon>Bacillati</taxon>
        <taxon>Actinomycetota</taxon>
        <taxon>Actinomycetes</taxon>
        <taxon>Actinomycetales</taxon>
        <taxon>Actinomycetaceae</taxon>
        <taxon>Arcanobacterium</taxon>
    </lineage>
</organism>
<comment type="similarity">
    <text evidence="1">Belongs to the aldo/keto reductase family.</text>
</comment>